<accession>A0A2W7Q763</accession>
<dbReference type="AlphaFoldDB" id="A0A2W7Q763"/>
<evidence type="ECO:0000313" key="1">
    <source>
        <dbReference type="EMBL" id="PZX44578.1"/>
    </source>
</evidence>
<evidence type="ECO:0000313" key="2">
    <source>
        <dbReference type="Proteomes" id="UP000249364"/>
    </source>
</evidence>
<dbReference type="EMBL" id="QKZQ01000007">
    <property type="protein sequence ID" value="PZX44578.1"/>
    <property type="molecule type" value="Genomic_DNA"/>
</dbReference>
<protein>
    <submittedName>
        <fullName evidence="1">Uncharacterized protein</fullName>
    </submittedName>
</protein>
<proteinExistence type="predicted"/>
<reference evidence="1 2" key="1">
    <citation type="submission" date="2018-06" db="EMBL/GenBank/DDBJ databases">
        <title>Genomic Encyclopedia of Archaeal and Bacterial Type Strains, Phase II (KMG-II): from individual species to whole genera.</title>
        <authorList>
            <person name="Goeker M."/>
        </authorList>
    </citation>
    <scope>NUCLEOTIDE SEQUENCE [LARGE SCALE GENOMIC DNA]</scope>
    <source>
        <strain evidence="1 2">DSM 13087</strain>
    </source>
</reference>
<gene>
    <name evidence="1" type="ORF">LY56_01826</name>
</gene>
<name>A0A2W7Q763_9RHOB</name>
<sequence length="40" mass="4654">MVRPETSGMLGWVFQWLTSGMLGLRNGDENHIAERTRDEY</sequence>
<organism evidence="1 2">
    <name type="scientific">Roseinatronobacter thiooxidans</name>
    <dbReference type="NCBI Taxonomy" id="121821"/>
    <lineage>
        <taxon>Bacteria</taxon>
        <taxon>Pseudomonadati</taxon>
        <taxon>Pseudomonadota</taxon>
        <taxon>Alphaproteobacteria</taxon>
        <taxon>Rhodobacterales</taxon>
        <taxon>Paracoccaceae</taxon>
        <taxon>Roseinatronobacter</taxon>
    </lineage>
</organism>
<keyword evidence="2" id="KW-1185">Reference proteome</keyword>
<comment type="caution">
    <text evidence="1">The sequence shown here is derived from an EMBL/GenBank/DDBJ whole genome shotgun (WGS) entry which is preliminary data.</text>
</comment>
<dbReference type="Proteomes" id="UP000249364">
    <property type="component" value="Unassembled WGS sequence"/>
</dbReference>